<name>A0A940P1I5_9ENTE</name>
<keyword evidence="3" id="KW-1185">Reference proteome</keyword>
<protein>
    <submittedName>
        <fullName evidence="2">Tetratricopeptide repeat protein</fullName>
    </submittedName>
</protein>
<reference evidence="2" key="1">
    <citation type="submission" date="2020-12" db="EMBL/GenBank/DDBJ databases">
        <title>Vagococcus allomyrinae sp. nov. and Enterococcus lavae sp. nov., isolated from the larvae of Allomyrina dichotoma.</title>
        <authorList>
            <person name="Lee S.D."/>
        </authorList>
    </citation>
    <scope>NUCLEOTIDE SEQUENCE</scope>
    <source>
        <strain evidence="2">BWB3-3</strain>
    </source>
</reference>
<dbReference type="InterPro" id="IPR041656">
    <property type="entry name" value="TPR_5"/>
</dbReference>
<dbReference type="AlphaFoldDB" id="A0A940P1I5"/>
<feature type="domain" description="Tetratrico peptide repeat group 5" evidence="1">
    <location>
        <begin position="37"/>
        <end position="154"/>
    </location>
</feature>
<dbReference type="Gene3D" id="1.25.40.10">
    <property type="entry name" value="Tetratricopeptide repeat domain"/>
    <property type="match status" value="1"/>
</dbReference>
<sequence>MTLKKAIELREAGQALDSCELLKRLVEKQPDSAELNYHCAWSHDVAGLEQEAVPFYEQAIALGQLSEEALQGAYLGLGSTYRTIGAYEQSQVLLQEAKGVFPKSTVYDVFLGMTLYNLDQHQEAMSLLLKVISQSQDPDIAMYQKAIAYYADHLDERW</sequence>
<dbReference type="Proteomes" id="UP000674938">
    <property type="component" value="Unassembled WGS sequence"/>
</dbReference>
<dbReference type="EMBL" id="JAEEGA010000001">
    <property type="protein sequence ID" value="MBP1039739.1"/>
    <property type="molecule type" value="Genomic_DNA"/>
</dbReference>
<evidence type="ECO:0000313" key="3">
    <source>
        <dbReference type="Proteomes" id="UP000674938"/>
    </source>
</evidence>
<proteinExistence type="predicted"/>
<accession>A0A940P1I5</accession>
<gene>
    <name evidence="2" type="ORF">I6N95_01830</name>
</gene>
<dbReference type="RefSeq" id="WP_209524628.1">
    <property type="nucleotide sequence ID" value="NZ_JAEEGA010000001.1"/>
</dbReference>
<evidence type="ECO:0000259" key="1">
    <source>
        <dbReference type="Pfam" id="PF12688"/>
    </source>
</evidence>
<organism evidence="2 3">
    <name type="scientific">Vagococcus allomyrinae</name>
    <dbReference type="NCBI Taxonomy" id="2794353"/>
    <lineage>
        <taxon>Bacteria</taxon>
        <taxon>Bacillati</taxon>
        <taxon>Bacillota</taxon>
        <taxon>Bacilli</taxon>
        <taxon>Lactobacillales</taxon>
        <taxon>Enterococcaceae</taxon>
        <taxon>Vagococcus</taxon>
    </lineage>
</organism>
<comment type="caution">
    <text evidence="2">The sequence shown here is derived from an EMBL/GenBank/DDBJ whole genome shotgun (WGS) entry which is preliminary data.</text>
</comment>
<dbReference type="Pfam" id="PF12688">
    <property type="entry name" value="TPR_5"/>
    <property type="match status" value="1"/>
</dbReference>
<dbReference type="SUPFAM" id="SSF48452">
    <property type="entry name" value="TPR-like"/>
    <property type="match status" value="1"/>
</dbReference>
<dbReference type="InterPro" id="IPR011990">
    <property type="entry name" value="TPR-like_helical_dom_sf"/>
</dbReference>
<evidence type="ECO:0000313" key="2">
    <source>
        <dbReference type="EMBL" id="MBP1039739.1"/>
    </source>
</evidence>